<dbReference type="EMBL" id="FUXU01000018">
    <property type="protein sequence ID" value="SKA52659.1"/>
    <property type="molecule type" value="Genomic_DNA"/>
</dbReference>
<keyword evidence="1" id="KW-0812">Transmembrane</keyword>
<protein>
    <submittedName>
        <fullName evidence="2">Cyd operon protein YbgE</fullName>
    </submittedName>
</protein>
<gene>
    <name evidence="2" type="ORF">SAMN02745132_01851</name>
</gene>
<evidence type="ECO:0000313" key="3">
    <source>
        <dbReference type="Proteomes" id="UP000190162"/>
    </source>
</evidence>
<feature type="transmembrane region" description="Helical" evidence="1">
    <location>
        <begin position="78"/>
        <end position="100"/>
    </location>
</feature>
<feature type="transmembrane region" description="Helical" evidence="1">
    <location>
        <begin position="20"/>
        <end position="38"/>
    </location>
</feature>
<keyword evidence="1" id="KW-1133">Transmembrane helix</keyword>
<name>A0A1T4UIY4_9GAMM</name>
<accession>A0A1T4UIY4</accession>
<evidence type="ECO:0000256" key="1">
    <source>
        <dbReference type="SAM" id="Phobius"/>
    </source>
</evidence>
<dbReference type="AlphaFoldDB" id="A0A1T4UIY4"/>
<organism evidence="2 3">
    <name type="scientific">Enterovibrio nigricans DSM 22720</name>
    <dbReference type="NCBI Taxonomy" id="1121868"/>
    <lineage>
        <taxon>Bacteria</taxon>
        <taxon>Pseudomonadati</taxon>
        <taxon>Pseudomonadota</taxon>
        <taxon>Gammaproteobacteria</taxon>
        <taxon>Vibrionales</taxon>
        <taxon>Vibrionaceae</taxon>
        <taxon>Enterovibrio</taxon>
    </lineage>
</organism>
<evidence type="ECO:0000313" key="2">
    <source>
        <dbReference type="EMBL" id="SKA52659.1"/>
    </source>
</evidence>
<dbReference type="PROSITE" id="PS51257">
    <property type="entry name" value="PROKAR_LIPOPROTEIN"/>
    <property type="match status" value="1"/>
</dbReference>
<dbReference type="RefSeq" id="WP_244556541.1">
    <property type="nucleotide sequence ID" value="NZ_FUXU01000018.1"/>
</dbReference>
<keyword evidence="3" id="KW-1185">Reference proteome</keyword>
<dbReference type="Pfam" id="PF09600">
    <property type="entry name" value="Cyd_oper_YbgE"/>
    <property type="match status" value="1"/>
</dbReference>
<dbReference type="InterPro" id="IPR011846">
    <property type="entry name" value="Cyd_oper_YbgE"/>
</dbReference>
<feature type="transmembrane region" description="Helical" evidence="1">
    <location>
        <begin position="50"/>
        <end position="71"/>
    </location>
</feature>
<proteinExistence type="predicted"/>
<reference evidence="3" key="1">
    <citation type="submission" date="2017-02" db="EMBL/GenBank/DDBJ databases">
        <authorList>
            <person name="Varghese N."/>
            <person name="Submissions S."/>
        </authorList>
    </citation>
    <scope>NUCLEOTIDE SEQUENCE [LARGE SCALE GENOMIC DNA]</scope>
    <source>
        <strain evidence="3">DSM 22720</strain>
    </source>
</reference>
<keyword evidence="1" id="KW-0472">Membrane</keyword>
<sequence length="101" mass="11349">MKSKLIALLDGLHDRLHKRVLMLFSLAIALACGGLVMWDPQAFAAKLGGFTVANGLPLIWATCTGLIHGMAFKPRRWFWQLVFFPPFAWVIMTVMLVQAYT</sequence>
<dbReference type="Proteomes" id="UP000190162">
    <property type="component" value="Unassembled WGS sequence"/>
</dbReference>